<evidence type="ECO:0000313" key="2">
    <source>
        <dbReference type="Proteomes" id="UP000280881"/>
    </source>
</evidence>
<reference evidence="1 2" key="1">
    <citation type="submission" date="2018-10" db="EMBL/GenBank/DDBJ databases">
        <title>Genomic Encyclopedia of Type Strains, Phase IV (KMG-IV): sequencing the most valuable type-strain genomes for metagenomic binning, comparative biology and taxonomic classification.</title>
        <authorList>
            <person name="Goeker M."/>
        </authorList>
    </citation>
    <scope>NUCLEOTIDE SEQUENCE [LARGE SCALE GENOMIC DNA]</scope>
    <source>
        <strain evidence="1 2">DSM 15521</strain>
    </source>
</reference>
<comment type="caution">
    <text evidence="1">The sequence shown here is derived from an EMBL/GenBank/DDBJ whole genome shotgun (WGS) entry which is preliminary data.</text>
</comment>
<keyword evidence="2" id="KW-1185">Reference proteome</keyword>
<accession>A0A420W5J6</accession>
<gene>
    <name evidence="1" type="ORF">C7457_1604</name>
</gene>
<name>A0A420W5J6_9BACT</name>
<organism evidence="1 2">
    <name type="scientific">Thermovibrio guaymasensis</name>
    <dbReference type="NCBI Taxonomy" id="240167"/>
    <lineage>
        <taxon>Bacteria</taxon>
        <taxon>Pseudomonadati</taxon>
        <taxon>Aquificota</taxon>
        <taxon>Aquificia</taxon>
        <taxon>Desulfurobacteriales</taxon>
        <taxon>Desulfurobacteriaceae</taxon>
        <taxon>Thermovibrio</taxon>
    </lineage>
</organism>
<dbReference type="EMBL" id="RBIE01000005">
    <property type="protein sequence ID" value="RKQ60346.1"/>
    <property type="molecule type" value="Genomic_DNA"/>
</dbReference>
<dbReference type="Proteomes" id="UP000280881">
    <property type="component" value="Unassembled WGS sequence"/>
</dbReference>
<protein>
    <submittedName>
        <fullName evidence="1">Uncharacterized protein</fullName>
    </submittedName>
</protein>
<evidence type="ECO:0000313" key="1">
    <source>
        <dbReference type="EMBL" id="RKQ60346.1"/>
    </source>
</evidence>
<dbReference type="AlphaFoldDB" id="A0A420W5J6"/>
<dbReference type="RefSeq" id="WP_121171821.1">
    <property type="nucleotide sequence ID" value="NZ_RBIE01000005.1"/>
</dbReference>
<dbReference type="OrthoDB" id="15381at2"/>
<proteinExistence type="predicted"/>
<sequence>MFFFSSSYTYSSIKCGWVTKGEFYKPFVVLNRPSNKIVLFVTSDGRVYKGRCRKKGVNRCTIYPGKRFRTRESVKYIILRLGCSAPEIVGNGVIVGF</sequence>